<evidence type="ECO:0000313" key="1">
    <source>
        <dbReference type="EMBL" id="KFI93223.1"/>
    </source>
</evidence>
<dbReference type="EMBL" id="JGZN01000006">
    <property type="protein sequence ID" value="KFI93223.1"/>
    <property type="molecule type" value="Genomic_DNA"/>
</dbReference>
<proteinExistence type="predicted"/>
<dbReference type="STRING" id="1437607.BISA_1389"/>
<protein>
    <submittedName>
        <fullName evidence="1">Uncharacterized protein</fullName>
    </submittedName>
</protein>
<sequence>MTDIIEIERILALADEQVKAHTVAMRDLPAGAWWRRTPFQTVKGDAITSADWSHVFDTLPAWAEPAYELQGFDHRIDSIAAILEQNGIDGLRRLLREEESAEANRFDDMEEEERA</sequence>
<reference evidence="1 2" key="1">
    <citation type="submission" date="2014-03" db="EMBL/GenBank/DDBJ databases">
        <title>Genomics of Bifidobacteria.</title>
        <authorList>
            <person name="Ventura M."/>
            <person name="Milani C."/>
            <person name="Lugli G.A."/>
        </authorList>
    </citation>
    <scope>NUCLEOTIDE SEQUENCE [LARGE SCALE GENOMIC DNA]</scope>
    <source>
        <strain evidence="1 2">DSM 23967</strain>
    </source>
</reference>
<comment type="caution">
    <text evidence="1">The sequence shown here is derived from an EMBL/GenBank/DDBJ whole genome shotgun (WGS) entry which is preliminary data.</text>
</comment>
<dbReference type="AlphaFoldDB" id="A0A087DCH3"/>
<gene>
    <name evidence="1" type="ORF">BISA_1389</name>
</gene>
<accession>A0A087DCH3</accession>
<dbReference type="RefSeq" id="WP_033890434.1">
    <property type="nucleotide sequence ID" value="NZ_JDUT01000003.1"/>
</dbReference>
<organism evidence="1 2">
    <name type="scientific">Bifidobacterium saguini DSM 23967</name>
    <dbReference type="NCBI Taxonomy" id="1437607"/>
    <lineage>
        <taxon>Bacteria</taxon>
        <taxon>Bacillati</taxon>
        <taxon>Actinomycetota</taxon>
        <taxon>Actinomycetes</taxon>
        <taxon>Bifidobacteriales</taxon>
        <taxon>Bifidobacteriaceae</taxon>
        <taxon>Bifidobacterium</taxon>
    </lineage>
</organism>
<name>A0A087DCH3_9BIFI</name>
<evidence type="ECO:0000313" key="2">
    <source>
        <dbReference type="Proteomes" id="UP000029066"/>
    </source>
</evidence>
<dbReference type="Proteomes" id="UP000029066">
    <property type="component" value="Unassembled WGS sequence"/>
</dbReference>